<accession>A0A4S8N0D3</accession>
<feature type="compositionally biased region" description="Polar residues" evidence="1">
    <location>
        <begin position="234"/>
        <end position="243"/>
    </location>
</feature>
<feature type="domain" description="DUF6589" evidence="2">
    <location>
        <begin position="337"/>
        <end position="763"/>
    </location>
</feature>
<feature type="non-terminal residue" evidence="3">
    <location>
        <position position="931"/>
    </location>
</feature>
<dbReference type="EMBL" id="ML179035">
    <property type="protein sequence ID" value="THV08509.1"/>
    <property type="molecule type" value="Genomic_DNA"/>
</dbReference>
<name>A0A4S8N0D3_DENBC</name>
<feature type="compositionally biased region" description="Polar residues" evidence="1">
    <location>
        <begin position="1"/>
        <end position="10"/>
    </location>
</feature>
<evidence type="ECO:0000313" key="4">
    <source>
        <dbReference type="Proteomes" id="UP000297245"/>
    </source>
</evidence>
<feature type="compositionally biased region" description="Acidic residues" evidence="1">
    <location>
        <begin position="862"/>
        <end position="883"/>
    </location>
</feature>
<feature type="region of interest" description="Disordered" evidence="1">
    <location>
        <begin position="1"/>
        <end position="27"/>
    </location>
</feature>
<dbReference type="Proteomes" id="UP000297245">
    <property type="component" value="Unassembled WGS sequence"/>
</dbReference>
<dbReference type="AlphaFoldDB" id="A0A4S8N0D3"/>
<sequence>SSPIIGTQGQKRAKKREKERRHAVEESKRAHTKACTLALDTIHSAGLTLGDLTEFISDPQNNMTASLFTEFFQVRGRMTRVLDSWSSSMNSHLGRREVHDWAVKYVSLKVRKEARTITECGYLKKPITATTLLEFDVFRYHDLLSKNWVPTAMQIFSALSTSTRQIREGISKARIACKAATITTAALACLNQYSKANNYSQKIIGLLCFTHGATRQIFAFLSHLSITESYSNLTRKGRSSNTHPPTPPNAENLKPKRKEAVAGTLQRLSESFRNLSRKVATSGLIAKIYDNMDFMARATSIVGRKDSQENSTNYTIYKLVDAKLEDMQLDDFVDSFDTAPELELSDILHNSEERKLFRKCMIFSILRIVVNQGGESFKKFEAVLEKEQPYSDTRIQPHVTEIYPLPSLNINESTIVGNAEVDEAVVEELRLRESPLWMKIVRIIGVDQLSLARLRSLFQLRAGKEGGYSSFGWCAWFPGLFHTKMADMTGFFTTHWGTANSRNPGSLAFHNTLLYRHPISLTSLPTFRVCRDLTFVSLYARILHCFLLVSGKESLEHYILERDWKTLKRDAETVYDQYVNTTVIDELRLKRKLQEDSFSSPNAKPKGKKSKKGTNMVYESAVLFLRDALLSREFTDAIKAGDSGRALLILKVWAMSFRASGRTKYAYEMLHLLHNLTHVWPKGIRNIILKNWLVNTTGDVKGFIEADLLQEHLNFWIKTVYKAHGSNSTWEWLFNISPCVAGLRQLAKKMGMSLGEKTQGTRHAPADLTKDIRILMDSLAEHEVYVLKNGRVLDFNDQPTTDVVTEGLKQLIGGNPSPLQEYNLSFKRLQRRNRVKPAIGEQMGSSKNSGQSSSGVGTQVLEGDEMELGEEDASSISDDEPEECFTSSLGEALDQEDGDMVGLEGAEDVALDMDLVEVTIEDGSDDGSDVE</sequence>
<feature type="compositionally biased region" description="Low complexity" evidence="1">
    <location>
        <begin position="844"/>
        <end position="861"/>
    </location>
</feature>
<evidence type="ECO:0000259" key="2">
    <source>
        <dbReference type="Pfam" id="PF20231"/>
    </source>
</evidence>
<organism evidence="3 4">
    <name type="scientific">Dendrothele bispora (strain CBS 962.96)</name>
    <dbReference type="NCBI Taxonomy" id="1314807"/>
    <lineage>
        <taxon>Eukaryota</taxon>
        <taxon>Fungi</taxon>
        <taxon>Dikarya</taxon>
        <taxon>Basidiomycota</taxon>
        <taxon>Agaricomycotina</taxon>
        <taxon>Agaricomycetes</taxon>
        <taxon>Agaricomycetidae</taxon>
        <taxon>Agaricales</taxon>
        <taxon>Agaricales incertae sedis</taxon>
        <taxon>Dendrothele</taxon>
    </lineage>
</organism>
<feature type="region of interest" description="Disordered" evidence="1">
    <location>
        <begin position="837"/>
        <end position="896"/>
    </location>
</feature>
<reference evidence="3 4" key="1">
    <citation type="journal article" date="2019" name="Nat. Ecol. Evol.">
        <title>Megaphylogeny resolves global patterns of mushroom evolution.</title>
        <authorList>
            <person name="Varga T."/>
            <person name="Krizsan K."/>
            <person name="Foldi C."/>
            <person name="Dima B."/>
            <person name="Sanchez-Garcia M."/>
            <person name="Sanchez-Ramirez S."/>
            <person name="Szollosi G.J."/>
            <person name="Szarkandi J.G."/>
            <person name="Papp V."/>
            <person name="Albert L."/>
            <person name="Andreopoulos W."/>
            <person name="Angelini C."/>
            <person name="Antonin V."/>
            <person name="Barry K.W."/>
            <person name="Bougher N.L."/>
            <person name="Buchanan P."/>
            <person name="Buyck B."/>
            <person name="Bense V."/>
            <person name="Catcheside P."/>
            <person name="Chovatia M."/>
            <person name="Cooper J."/>
            <person name="Damon W."/>
            <person name="Desjardin D."/>
            <person name="Finy P."/>
            <person name="Geml J."/>
            <person name="Haridas S."/>
            <person name="Hughes K."/>
            <person name="Justo A."/>
            <person name="Karasinski D."/>
            <person name="Kautmanova I."/>
            <person name="Kiss B."/>
            <person name="Kocsube S."/>
            <person name="Kotiranta H."/>
            <person name="LaButti K.M."/>
            <person name="Lechner B.E."/>
            <person name="Liimatainen K."/>
            <person name="Lipzen A."/>
            <person name="Lukacs Z."/>
            <person name="Mihaltcheva S."/>
            <person name="Morgado L.N."/>
            <person name="Niskanen T."/>
            <person name="Noordeloos M.E."/>
            <person name="Ohm R.A."/>
            <person name="Ortiz-Santana B."/>
            <person name="Ovrebo C."/>
            <person name="Racz N."/>
            <person name="Riley R."/>
            <person name="Savchenko A."/>
            <person name="Shiryaev A."/>
            <person name="Soop K."/>
            <person name="Spirin V."/>
            <person name="Szebenyi C."/>
            <person name="Tomsovsky M."/>
            <person name="Tulloss R.E."/>
            <person name="Uehling J."/>
            <person name="Grigoriev I.V."/>
            <person name="Vagvolgyi C."/>
            <person name="Papp T."/>
            <person name="Martin F.M."/>
            <person name="Miettinen O."/>
            <person name="Hibbett D.S."/>
            <person name="Nagy L.G."/>
        </authorList>
    </citation>
    <scope>NUCLEOTIDE SEQUENCE [LARGE SCALE GENOMIC DNA]</scope>
    <source>
        <strain evidence="3 4">CBS 962.96</strain>
    </source>
</reference>
<dbReference type="Pfam" id="PF20231">
    <property type="entry name" value="DUF6589"/>
    <property type="match status" value="1"/>
</dbReference>
<proteinExistence type="predicted"/>
<keyword evidence="4" id="KW-1185">Reference proteome</keyword>
<protein>
    <recommendedName>
        <fullName evidence="2">DUF6589 domain-containing protein</fullName>
    </recommendedName>
</protein>
<gene>
    <name evidence="3" type="ORF">K435DRAFT_568902</name>
</gene>
<feature type="non-terminal residue" evidence="3">
    <location>
        <position position="1"/>
    </location>
</feature>
<evidence type="ECO:0000256" key="1">
    <source>
        <dbReference type="SAM" id="MobiDB-lite"/>
    </source>
</evidence>
<dbReference type="InterPro" id="IPR046496">
    <property type="entry name" value="DUF6589"/>
</dbReference>
<dbReference type="OrthoDB" id="2496395at2759"/>
<feature type="region of interest" description="Disordered" evidence="1">
    <location>
        <begin position="234"/>
        <end position="257"/>
    </location>
</feature>
<evidence type="ECO:0000313" key="3">
    <source>
        <dbReference type="EMBL" id="THV08509.1"/>
    </source>
</evidence>